<feature type="repeat" description="ANK" evidence="3">
    <location>
        <begin position="1130"/>
        <end position="1162"/>
    </location>
</feature>
<feature type="repeat" description="ANK" evidence="3">
    <location>
        <begin position="1063"/>
        <end position="1095"/>
    </location>
</feature>
<feature type="repeat" description="ANK" evidence="3">
    <location>
        <begin position="903"/>
        <end position="935"/>
    </location>
</feature>
<keyword evidence="7" id="KW-1185">Reference proteome</keyword>
<dbReference type="InterPro" id="IPR002110">
    <property type="entry name" value="Ankyrin_rpt"/>
</dbReference>
<evidence type="ECO:0000259" key="5">
    <source>
        <dbReference type="Pfam" id="PF24883"/>
    </source>
</evidence>
<evidence type="ECO:0000313" key="7">
    <source>
        <dbReference type="Proteomes" id="UP001302321"/>
    </source>
</evidence>
<keyword evidence="2 3" id="KW-0040">ANK repeat</keyword>
<dbReference type="PANTHER" id="PTHR24198:SF165">
    <property type="entry name" value="ANKYRIN REPEAT-CONTAINING PROTEIN-RELATED"/>
    <property type="match status" value="1"/>
</dbReference>
<dbReference type="SUPFAM" id="SSF52540">
    <property type="entry name" value="P-loop containing nucleoside triphosphate hydrolases"/>
    <property type="match status" value="1"/>
</dbReference>
<dbReference type="Pfam" id="PF12796">
    <property type="entry name" value="Ank_2"/>
    <property type="match status" value="4"/>
</dbReference>
<feature type="repeat" description="ANK" evidence="3">
    <location>
        <begin position="1163"/>
        <end position="1195"/>
    </location>
</feature>
<dbReference type="Gene3D" id="3.40.50.300">
    <property type="entry name" value="P-loop containing nucleotide triphosphate hydrolases"/>
    <property type="match status" value="1"/>
</dbReference>
<feature type="repeat" description="ANK" evidence="3">
    <location>
        <begin position="936"/>
        <end position="968"/>
    </location>
</feature>
<dbReference type="InterPro" id="IPR056884">
    <property type="entry name" value="NPHP3-like_N"/>
</dbReference>
<feature type="domain" description="Nephrocystin 3-like N-terminal" evidence="5">
    <location>
        <begin position="148"/>
        <end position="324"/>
    </location>
</feature>
<sequence length="1303" mass="145547">MVANMRPPSHPFHPPSPPASVHATSSSFHLHPPSPSDPSSSHVQPKSAAFAQDVHSSRGEENSSTEGPDFCEDDFQAQHLQHTGHNVHSNSNMGYQHIGVMNLLTKDHRTGAESRDPDCLTDKQPLDWLSTVNHHAVHVRALESRVKGTDSWLLSLDDLKEWQTCPGSFLWLHGKQLCGKTVLCASIIEKLESEAPAEVPAVAYYYLNSNEPCIRPGEDESCQESLSERLLRCWLRQLCEGLPHLPKAVQELRQEFKKSGSIGFTRLKDAMRRLADERRHVYLVIDGLDILAESYLGKTPLTALFELLEWFTENDAVHLLVVSRDHTEDIIDETCWDLTQREWGFDIKVQGPAHTKGIELMVDKELSKSTWGVIRKNHPEWINIIKKNLVENSDGIFGLVKLRLLDPEFHELVRRRDPTPSEDEVLDALNASPKGINALYDKALERVCSTPNADMSLQWLMCAIRPLRSIEFEELINWNQTNKMDSISIRHSFGSLVAFSESSGLGHDKTVDFVFSSLKVYLVKQVDECGGLSVVHLMIAKQCVEYINECVTSADEHSAFEDDEGKFNEGKTSECSLRRRPLLEYAINNWYKHVLKHLEYRQDVQLLPHFVPANQAHGSLLTWLRRLYNYWSLSIRNILHIEPHTLSVPGLFDRTLNPTPVEEWIRFTKRMLQDLGHNTEEVRRDLKKTAYRCFELMTDLLIQHQAPLESEASTHTPLQAACMGEFNLLIYSLLQNSMDTMPEGKIENSYSPETERLKQNKAAPDPNNPWWPEDDCTTKGNIAGYDGSSMVRALLLAGANVDKPSSHGDTALHHAMAKGNLGAVTLLLQKNAEMEVSAKGPLNVFETTDIQAHDSAEIFELNWSIPKICHGTPLHWGIETGQHNSVQFLLGQGADGRNLLPVSGRTALHAAALFSDAEMAKLVFEHDYRLNDRDVNGFSPLHFAVIANHLDVVEFLLANGAEVEIPNNIGATPLMFTRHIDTARVLLRNGANWDYHIAPYKPLTALTVAAFSGYHEIVRVLLDKGAPVSAHAMKYATCNGHSQVIQVLVDNDVPVDIPLDLKSGTTALAIAAGAGHSDIASILLNTGASLYPKHPFLGSMLSATSFGGENMVFEACWEQEPSMQHEKDAYGRTALHFAALGGKEKMAAKLLSLGYKASTKDCQGRNALHFAASSGSLSAVEMLLKEQSKINLADADKDGWTALHWAARSGKKKVVERLLDVYLRAEGLPYNKEWPPARIAIYYGHQDLLPLLEGIETGPDVISESERHWWSPGIMHKGYPCDSCLLVRLISSTTRVMDTRLGF</sequence>
<dbReference type="Pfam" id="PF00023">
    <property type="entry name" value="Ank"/>
    <property type="match status" value="2"/>
</dbReference>
<dbReference type="Gene3D" id="1.25.40.20">
    <property type="entry name" value="Ankyrin repeat-containing domain"/>
    <property type="match status" value="4"/>
</dbReference>
<reference evidence="6" key="1">
    <citation type="journal article" date="2023" name="Mol. Phylogenet. Evol.">
        <title>Genome-scale phylogeny and comparative genomics of the fungal order Sordariales.</title>
        <authorList>
            <person name="Hensen N."/>
            <person name="Bonometti L."/>
            <person name="Westerberg I."/>
            <person name="Brannstrom I.O."/>
            <person name="Guillou S."/>
            <person name="Cros-Aarteil S."/>
            <person name="Calhoun S."/>
            <person name="Haridas S."/>
            <person name="Kuo A."/>
            <person name="Mondo S."/>
            <person name="Pangilinan J."/>
            <person name="Riley R."/>
            <person name="LaButti K."/>
            <person name="Andreopoulos B."/>
            <person name="Lipzen A."/>
            <person name="Chen C."/>
            <person name="Yan M."/>
            <person name="Daum C."/>
            <person name="Ng V."/>
            <person name="Clum A."/>
            <person name="Steindorff A."/>
            <person name="Ohm R.A."/>
            <person name="Martin F."/>
            <person name="Silar P."/>
            <person name="Natvig D.O."/>
            <person name="Lalanne C."/>
            <person name="Gautier V."/>
            <person name="Ament-Velasquez S.L."/>
            <person name="Kruys A."/>
            <person name="Hutchinson M.I."/>
            <person name="Powell A.J."/>
            <person name="Barry K."/>
            <person name="Miller A.N."/>
            <person name="Grigoriev I.V."/>
            <person name="Debuchy R."/>
            <person name="Gladieux P."/>
            <person name="Hiltunen Thoren M."/>
            <person name="Johannesson H."/>
        </authorList>
    </citation>
    <scope>NUCLEOTIDE SEQUENCE</scope>
    <source>
        <strain evidence="6">CBS 892.96</strain>
    </source>
</reference>
<reference evidence="6" key="2">
    <citation type="submission" date="2023-05" db="EMBL/GenBank/DDBJ databases">
        <authorList>
            <consortium name="Lawrence Berkeley National Laboratory"/>
            <person name="Steindorff A."/>
            <person name="Hensen N."/>
            <person name="Bonometti L."/>
            <person name="Westerberg I."/>
            <person name="Brannstrom I.O."/>
            <person name="Guillou S."/>
            <person name="Cros-Aarteil S."/>
            <person name="Calhoun S."/>
            <person name="Haridas S."/>
            <person name="Kuo A."/>
            <person name="Mondo S."/>
            <person name="Pangilinan J."/>
            <person name="Riley R."/>
            <person name="Labutti K."/>
            <person name="Andreopoulos B."/>
            <person name="Lipzen A."/>
            <person name="Chen C."/>
            <person name="Yanf M."/>
            <person name="Daum C."/>
            <person name="Ng V."/>
            <person name="Clum A."/>
            <person name="Ohm R."/>
            <person name="Martin F."/>
            <person name="Silar P."/>
            <person name="Natvig D."/>
            <person name="Lalanne C."/>
            <person name="Gautier V."/>
            <person name="Ament-Velasquez S.L."/>
            <person name="Kruys A."/>
            <person name="Hutchinson M.I."/>
            <person name="Powell A.J."/>
            <person name="Barry K."/>
            <person name="Miller A.N."/>
            <person name="Grigoriev I.V."/>
            <person name="Debuchy R."/>
            <person name="Gladieux P."/>
            <person name="Thoren M.H."/>
            <person name="Johannesson H."/>
        </authorList>
    </citation>
    <scope>NUCLEOTIDE SEQUENCE</scope>
    <source>
        <strain evidence="6">CBS 892.96</strain>
    </source>
</reference>
<accession>A0AAN6VZ80</accession>
<feature type="compositionally biased region" description="Low complexity" evidence="4">
    <location>
        <begin position="19"/>
        <end position="42"/>
    </location>
</feature>
<dbReference type="PANTHER" id="PTHR24198">
    <property type="entry name" value="ANKYRIN REPEAT AND PROTEIN KINASE DOMAIN-CONTAINING PROTEIN"/>
    <property type="match status" value="1"/>
</dbReference>
<keyword evidence="1" id="KW-0677">Repeat</keyword>
<dbReference type="InterPro" id="IPR027417">
    <property type="entry name" value="P-loop_NTPase"/>
</dbReference>
<dbReference type="InterPro" id="IPR036770">
    <property type="entry name" value="Ankyrin_rpt-contain_sf"/>
</dbReference>
<dbReference type="PROSITE" id="PS50297">
    <property type="entry name" value="ANK_REP_REGION"/>
    <property type="match status" value="8"/>
</dbReference>
<organism evidence="6 7">
    <name type="scientific">Triangularia setosa</name>
    <dbReference type="NCBI Taxonomy" id="2587417"/>
    <lineage>
        <taxon>Eukaryota</taxon>
        <taxon>Fungi</taxon>
        <taxon>Dikarya</taxon>
        <taxon>Ascomycota</taxon>
        <taxon>Pezizomycotina</taxon>
        <taxon>Sordariomycetes</taxon>
        <taxon>Sordariomycetidae</taxon>
        <taxon>Sordariales</taxon>
        <taxon>Podosporaceae</taxon>
        <taxon>Triangularia</taxon>
    </lineage>
</organism>
<dbReference type="Proteomes" id="UP001302321">
    <property type="component" value="Unassembled WGS sequence"/>
</dbReference>
<feature type="repeat" description="ANK" evidence="3">
    <location>
        <begin position="1001"/>
        <end position="1033"/>
    </location>
</feature>
<feature type="region of interest" description="Disordered" evidence="4">
    <location>
        <begin position="748"/>
        <end position="771"/>
    </location>
</feature>
<feature type="repeat" description="ANK" evidence="3">
    <location>
        <begin position="1198"/>
        <end position="1220"/>
    </location>
</feature>
<feature type="repeat" description="ANK" evidence="3">
    <location>
        <begin position="807"/>
        <end position="839"/>
    </location>
</feature>
<dbReference type="PROSITE" id="PS50088">
    <property type="entry name" value="ANK_REPEAT"/>
    <property type="match status" value="8"/>
</dbReference>
<comment type="caution">
    <text evidence="6">The sequence shown here is derived from an EMBL/GenBank/DDBJ whole genome shotgun (WGS) entry which is preliminary data.</text>
</comment>
<gene>
    <name evidence="6" type="ORF">QBC36DRAFT_337983</name>
</gene>
<evidence type="ECO:0000256" key="1">
    <source>
        <dbReference type="ARBA" id="ARBA00022737"/>
    </source>
</evidence>
<evidence type="ECO:0000256" key="2">
    <source>
        <dbReference type="ARBA" id="ARBA00023043"/>
    </source>
</evidence>
<proteinExistence type="predicted"/>
<evidence type="ECO:0000256" key="3">
    <source>
        <dbReference type="PROSITE-ProRule" id="PRU00023"/>
    </source>
</evidence>
<protein>
    <submittedName>
        <fullName evidence="6">Ankyrin repeat protein</fullName>
    </submittedName>
</protein>
<name>A0AAN6VZ80_9PEZI</name>
<feature type="compositionally biased region" description="Pro residues" evidence="4">
    <location>
        <begin position="8"/>
        <end position="18"/>
    </location>
</feature>
<dbReference type="SUPFAM" id="SSF48403">
    <property type="entry name" value="Ankyrin repeat"/>
    <property type="match status" value="2"/>
</dbReference>
<dbReference type="Pfam" id="PF24883">
    <property type="entry name" value="NPHP3_N"/>
    <property type="match status" value="1"/>
</dbReference>
<dbReference type="SMART" id="SM00248">
    <property type="entry name" value="ANK"/>
    <property type="match status" value="11"/>
</dbReference>
<evidence type="ECO:0000256" key="4">
    <source>
        <dbReference type="SAM" id="MobiDB-lite"/>
    </source>
</evidence>
<evidence type="ECO:0000313" key="6">
    <source>
        <dbReference type="EMBL" id="KAK4172395.1"/>
    </source>
</evidence>
<dbReference type="EMBL" id="MU866429">
    <property type="protein sequence ID" value="KAK4172395.1"/>
    <property type="molecule type" value="Genomic_DNA"/>
</dbReference>
<feature type="region of interest" description="Disordered" evidence="4">
    <location>
        <begin position="1"/>
        <end position="71"/>
    </location>
</feature>